<evidence type="ECO:0000313" key="2">
    <source>
        <dbReference type="EMBL" id="RAR12622.1"/>
    </source>
</evidence>
<name>A0A364N5W2_STELY</name>
<evidence type="ECO:0000256" key="1">
    <source>
        <dbReference type="SAM" id="MobiDB-lite"/>
    </source>
</evidence>
<accession>A0A364N5W2</accession>
<feature type="compositionally biased region" description="Basic and acidic residues" evidence="1">
    <location>
        <begin position="41"/>
        <end position="77"/>
    </location>
</feature>
<dbReference type="EMBL" id="QGDH01000048">
    <property type="protein sequence ID" value="RAR12622.1"/>
    <property type="molecule type" value="Genomic_DNA"/>
</dbReference>
<feature type="compositionally biased region" description="Low complexity" evidence="1">
    <location>
        <begin position="1"/>
        <end position="18"/>
    </location>
</feature>
<feature type="compositionally biased region" description="Polar residues" evidence="1">
    <location>
        <begin position="19"/>
        <end position="39"/>
    </location>
</feature>
<evidence type="ECO:0000313" key="3">
    <source>
        <dbReference type="Proteomes" id="UP000249619"/>
    </source>
</evidence>
<dbReference type="STRING" id="183478.A0A364N5W2"/>
<feature type="compositionally biased region" description="Basic and acidic residues" evidence="1">
    <location>
        <begin position="84"/>
        <end position="106"/>
    </location>
</feature>
<gene>
    <name evidence="2" type="ORF">DDE83_004019</name>
</gene>
<proteinExistence type="predicted"/>
<dbReference type="OrthoDB" id="4161095at2759"/>
<reference evidence="3" key="1">
    <citation type="submission" date="2018-05" db="EMBL/GenBank/DDBJ databases">
        <title>Draft genome sequence of Stemphylium lycopersici strain CIDEFI 213.</title>
        <authorList>
            <person name="Medina R."/>
            <person name="Franco M.E.E."/>
            <person name="Lucentini C.G."/>
            <person name="Saparrat M.C.N."/>
            <person name="Balatti P.A."/>
        </authorList>
    </citation>
    <scope>NUCLEOTIDE SEQUENCE [LARGE SCALE GENOMIC DNA]</scope>
    <source>
        <strain evidence="3">CIDEFI 213</strain>
    </source>
</reference>
<dbReference type="AlphaFoldDB" id="A0A364N5W2"/>
<organism evidence="2 3">
    <name type="scientific">Stemphylium lycopersici</name>
    <name type="common">Tomato gray leaf spot disease fungus</name>
    <name type="synonym">Thyrospora lycopersici</name>
    <dbReference type="NCBI Taxonomy" id="183478"/>
    <lineage>
        <taxon>Eukaryota</taxon>
        <taxon>Fungi</taxon>
        <taxon>Dikarya</taxon>
        <taxon>Ascomycota</taxon>
        <taxon>Pezizomycotina</taxon>
        <taxon>Dothideomycetes</taxon>
        <taxon>Pleosporomycetidae</taxon>
        <taxon>Pleosporales</taxon>
        <taxon>Pleosporineae</taxon>
        <taxon>Pleosporaceae</taxon>
        <taxon>Stemphylium</taxon>
    </lineage>
</organism>
<keyword evidence="3" id="KW-1185">Reference proteome</keyword>
<comment type="caution">
    <text evidence="2">The sequence shown here is derived from an EMBL/GenBank/DDBJ whole genome shotgun (WGS) entry which is preliminary data.</text>
</comment>
<dbReference type="Proteomes" id="UP000249619">
    <property type="component" value="Unassembled WGS sequence"/>
</dbReference>
<protein>
    <submittedName>
        <fullName evidence="2">RPEL repeat protein</fullName>
    </submittedName>
</protein>
<feature type="region of interest" description="Disordered" evidence="1">
    <location>
        <begin position="1"/>
        <end position="106"/>
    </location>
</feature>
<sequence>MSFSSTFQSFSTSSSSTTINGKTVSKSEQTYSDPSGTRIQRTHEAPGEAPRVERFETDANGRQLEDPRTADAKRIQDVTEEEEAKAKEREYEERMEGEYAKREGGA</sequence>